<protein>
    <submittedName>
        <fullName evidence="2">Calcium uptake protein, mitochondrial-like</fullName>
    </submittedName>
</protein>
<gene>
    <name evidence="2" type="ORF">M6B38_371385</name>
</gene>
<dbReference type="EMBL" id="JANAVB010020799">
    <property type="protein sequence ID" value="KAJ6826572.1"/>
    <property type="molecule type" value="Genomic_DNA"/>
</dbReference>
<comment type="caution">
    <text evidence="2">The sequence shown here is derived from an EMBL/GenBank/DDBJ whole genome shotgun (WGS) entry which is preliminary data.</text>
</comment>
<reference evidence="2" key="2">
    <citation type="submission" date="2023-04" db="EMBL/GenBank/DDBJ databases">
        <authorList>
            <person name="Bruccoleri R.E."/>
            <person name="Oakeley E.J."/>
            <person name="Faust A.-M."/>
            <person name="Dessus-Babus S."/>
            <person name="Altorfer M."/>
            <person name="Burckhardt D."/>
            <person name="Oertli M."/>
            <person name="Naumann U."/>
            <person name="Petersen F."/>
            <person name="Wong J."/>
        </authorList>
    </citation>
    <scope>NUCLEOTIDE SEQUENCE</scope>
    <source>
        <strain evidence="2">GSM-AAB239-AS_SAM_17_03QT</strain>
        <tissue evidence="2">Leaf</tissue>
    </source>
</reference>
<reference evidence="2" key="1">
    <citation type="journal article" date="2023" name="GigaByte">
        <title>Genome assembly of the bearded iris, Iris pallida Lam.</title>
        <authorList>
            <person name="Bruccoleri R.E."/>
            <person name="Oakeley E.J."/>
            <person name="Faust A.M.E."/>
            <person name="Altorfer M."/>
            <person name="Dessus-Babus S."/>
            <person name="Burckhardt D."/>
            <person name="Oertli M."/>
            <person name="Naumann U."/>
            <person name="Petersen F."/>
            <person name="Wong J."/>
        </authorList>
    </citation>
    <scope>NUCLEOTIDE SEQUENCE</scope>
    <source>
        <strain evidence="2">GSM-AAB239-AS_SAM_17_03QT</strain>
    </source>
</reference>
<evidence type="ECO:0000313" key="2">
    <source>
        <dbReference type="EMBL" id="KAJ6826572.1"/>
    </source>
</evidence>
<name>A0AAX6GDB3_IRIPA</name>
<sequence>MEAKKLTKRKKGGVSTTRSAHGVQTAGCDFDAEARPRHRAVGGAVLVARRGDPRSGTSGGCQRELVALVHQGGVGSWHVKEDMAGADAGDGDAGRKLMGPTLRFGRPRCIIRDRGVWRAPLRSTRGVRSTQGRRKGSLDYGVGGDEVAAKEWMRGGQVHDAGMSAMERGRRGGSPRLGHR</sequence>
<dbReference type="Proteomes" id="UP001140949">
    <property type="component" value="Unassembled WGS sequence"/>
</dbReference>
<evidence type="ECO:0000256" key="1">
    <source>
        <dbReference type="SAM" id="MobiDB-lite"/>
    </source>
</evidence>
<evidence type="ECO:0000313" key="3">
    <source>
        <dbReference type="Proteomes" id="UP001140949"/>
    </source>
</evidence>
<feature type="compositionally biased region" description="Basic residues" evidence="1">
    <location>
        <begin position="1"/>
        <end position="12"/>
    </location>
</feature>
<feature type="region of interest" description="Disordered" evidence="1">
    <location>
        <begin position="1"/>
        <end position="23"/>
    </location>
</feature>
<keyword evidence="3" id="KW-1185">Reference proteome</keyword>
<dbReference type="AlphaFoldDB" id="A0AAX6GDB3"/>
<organism evidence="2 3">
    <name type="scientific">Iris pallida</name>
    <name type="common">Sweet iris</name>
    <dbReference type="NCBI Taxonomy" id="29817"/>
    <lineage>
        <taxon>Eukaryota</taxon>
        <taxon>Viridiplantae</taxon>
        <taxon>Streptophyta</taxon>
        <taxon>Embryophyta</taxon>
        <taxon>Tracheophyta</taxon>
        <taxon>Spermatophyta</taxon>
        <taxon>Magnoliopsida</taxon>
        <taxon>Liliopsida</taxon>
        <taxon>Asparagales</taxon>
        <taxon>Iridaceae</taxon>
        <taxon>Iridoideae</taxon>
        <taxon>Irideae</taxon>
        <taxon>Iris</taxon>
    </lineage>
</organism>
<accession>A0AAX6GDB3</accession>
<proteinExistence type="predicted"/>